<keyword evidence="1" id="KW-0812">Transmembrane</keyword>
<dbReference type="Proteomes" id="UP000199300">
    <property type="component" value="Unassembled WGS sequence"/>
</dbReference>
<feature type="transmembrane region" description="Helical" evidence="1">
    <location>
        <begin position="101"/>
        <end position="125"/>
    </location>
</feature>
<keyword evidence="1" id="KW-0472">Membrane</keyword>
<dbReference type="RefSeq" id="WP_091497085.1">
    <property type="nucleotide sequence ID" value="NZ_FODJ01000005.1"/>
</dbReference>
<feature type="transmembrane region" description="Helical" evidence="1">
    <location>
        <begin position="12"/>
        <end position="33"/>
    </location>
</feature>
<feature type="transmembrane region" description="Helical" evidence="1">
    <location>
        <begin position="69"/>
        <end position="89"/>
    </location>
</feature>
<keyword evidence="1" id="KW-1133">Transmembrane helix</keyword>
<sequence>MVPFKKRLTRKALLPLSLVGGGILYLKVLSPYFGIHIPCPFYSVTGLYCPGCGITRASLAILNGDLHQAFRYNMVIFLVLPLLLINYLLEQKGHRQASKLLLTSLLVITILFGILRNIPLFSYLAPTNLSG</sequence>
<gene>
    <name evidence="2" type="ORF">SAMN04488134_105180</name>
</gene>
<accession>A0A1H8N9R2</accession>
<dbReference type="Pfam" id="PF10825">
    <property type="entry name" value="DUF2752"/>
    <property type="match status" value="1"/>
</dbReference>
<evidence type="ECO:0000256" key="1">
    <source>
        <dbReference type="SAM" id="Phobius"/>
    </source>
</evidence>
<evidence type="ECO:0000313" key="2">
    <source>
        <dbReference type="EMBL" id="SEO26441.1"/>
    </source>
</evidence>
<keyword evidence="3" id="KW-1185">Reference proteome</keyword>
<protein>
    <recommendedName>
        <fullName evidence="4">DUF2752 domain-containing protein</fullName>
    </recommendedName>
</protein>
<reference evidence="2 3" key="1">
    <citation type="submission" date="2016-10" db="EMBL/GenBank/DDBJ databases">
        <authorList>
            <person name="de Groot N.N."/>
        </authorList>
    </citation>
    <scope>NUCLEOTIDE SEQUENCE [LARGE SCALE GENOMIC DNA]</scope>
    <source>
        <strain evidence="2 3">CGMCC 1.10434</strain>
    </source>
</reference>
<evidence type="ECO:0000313" key="3">
    <source>
        <dbReference type="Proteomes" id="UP000199300"/>
    </source>
</evidence>
<proteinExistence type="predicted"/>
<dbReference type="AlphaFoldDB" id="A0A1H8N9R2"/>
<evidence type="ECO:0008006" key="4">
    <source>
        <dbReference type="Google" id="ProtNLM"/>
    </source>
</evidence>
<organism evidence="2 3">
    <name type="scientific">Amphibacillus marinus</name>
    <dbReference type="NCBI Taxonomy" id="872970"/>
    <lineage>
        <taxon>Bacteria</taxon>
        <taxon>Bacillati</taxon>
        <taxon>Bacillota</taxon>
        <taxon>Bacilli</taxon>
        <taxon>Bacillales</taxon>
        <taxon>Bacillaceae</taxon>
        <taxon>Amphibacillus</taxon>
    </lineage>
</organism>
<name>A0A1H8N9R2_9BACI</name>
<dbReference type="EMBL" id="FODJ01000005">
    <property type="protein sequence ID" value="SEO26441.1"/>
    <property type="molecule type" value="Genomic_DNA"/>
</dbReference>
<dbReference type="InterPro" id="IPR021215">
    <property type="entry name" value="DUF2752"/>
</dbReference>
<dbReference type="OrthoDB" id="9815897at2"/>